<keyword evidence="2" id="KW-1185">Reference proteome</keyword>
<reference evidence="1" key="1">
    <citation type="submission" date="2021-02" db="EMBL/GenBank/DDBJ databases">
        <authorList>
            <person name="Dougan E. K."/>
            <person name="Rhodes N."/>
            <person name="Thang M."/>
            <person name="Chan C."/>
        </authorList>
    </citation>
    <scope>NUCLEOTIDE SEQUENCE</scope>
</reference>
<evidence type="ECO:0000313" key="2">
    <source>
        <dbReference type="Proteomes" id="UP000649617"/>
    </source>
</evidence>
<accession>A0A812KD46</accession>
<dbReference type="EMBL" id="CAJNIZ010003370">
    <property type="protein sequence ID" value="CAE7221797.1"/>
    <property type="molecule type" value="Genomic_DNA"/>
</dbReference>
<proteinExistence type="predicted"/>
<evidence type="ECO:0000313" key="1">
    <source>
        <dbReference type="EMBL" id="CAE7221797.1"/>
    </source>
</evidence>
<dbReference type="Proteomes" id="UP000649617">
    <property type="component" value="Unassembled WGS sequence"/>
</dbReference>
<organism evidence="1 2">
    <name type="scientific">Symbiodinium pilosum</name>
    <name type="common">Dinoflagellate</name>
    <dbReference type="NCBI Taxonomy" id="2952"/>
    <lineage>
        <taxon>Eukaryota</taxon>
        <taxon>Sar</taxon>
        <taxon>Alveolata</taxon>
        <taxon>Dinophyceae</taxon>
        <taxon>Suessiales</taxon>
        <taxon>Symbiodiniaceae</taxon>
        <taxon>Symbiodinium</taxon>
    </lineage>
</organism>
<sequence length="87" mass="9651">MTPKRLASSSKESSAMRLRTRYCRQQSLPALPIPSTSRVFETRTTQRAMAFSVTRRRQGRSIWSGQISSGDGGPTTRCTTSYACCVT</sequence>
<dbReference type="AlphaFoldDB" id="A0A812KD46"/>
<protein>
    <submittedName>
        <fullName evidence="1">Uncharacterized protein</fullName>
    </submittedName>
</protein>
<comment type="caution">
    <text evidence="1">The sequence shown here is derived from an EMBL/GenBank/DDBJ whole genome shotgun (WGS) entry which is preliminary data.</text>
</comment>
<name>A0A812KD46_SYMPI</name>
<gene>
    <name evidence="1" type="ORF">SPIL2461_LOCUS2959</name>
</gene>